<sequence length="106" mass="11662">MSRQNLLCVTLSLCAYLAMSRSSELFLLEETKVLANNEILSVKKVEVNGEATILIDTKIDTPQSGENELDPRFESESFGVGNEKLSKAHGNLLDGSVLKSYQSKEP</sequence>
<keyword evidence="1" id="KW-0732">Signal</keyword>
<evidence type="ECO:0000256" key="1">
    <source>
        <dbReference type="SAM" id="SignalP"/>
    </source>
</evidence>
<organism evidence="2">
    <name type="scientific">Bactrocera dorsalis</name>
    <name type="common">Oriental fruit fly</name>
    <name type="synonym">Dacus dorsalis</name>
    <dbReference type="NCBI Taxonomy" id="27457"/>
    <lineage>
        <taxon>Eukaryota</taxon>
        <taxon>Metazoa</taxon>
        <taxon>Ecdysozoa</taxon>
        <taxon>Arthropoda</taxon>
        <taxon>Hexapoda</taxon>
        <taxon>Insecta</taxon>
        <taxon>Pterygota</taxon>
        <taxon>Neoptera</taxon>
        <taxon>Endopterygota</taxon>
        <taxon>Diptera</taxon>
        <taxon>Brachycera</taxon>
        <taxon>Muscomorpha</taxon>
        <taxon>Tephritoidea</taxon>
        <taxon>Tephritidae</taxon>
        <taxon>Bactrocera</taxon>
        <taxon>Bactrocera</taxon>
    </lineage>
</organism>
<feature type="non-terminal residue" evidence="2">
    <location>
        <position position="106"/>
    </location>
</feature>
<accession>A0A034UWW5</accession>
<reference evidence="2" key="1">
    <citation type="journal article" date="2014" name="BMC Genomics">
        <title>Characterizing the developmental transcriptome of the oriental fruit fly, Bactrocera dorsalis (Diptera: Tephritidae) through comparative genomic analysis with Drosophila melanogaster utilizing modENCODE datasets.</title>
        <authorList>
            <person name="Geib S.M."/>
            <person name="Calla B."/>
            <person name="Hall B."/>
            <person name="Hou S."/>
            <person name="Manoukis N.C."/>
        </authorList>
    </citation>
    <scope>NUCLEOTIDE SEQUENCE</scope>
    <source>
        <strain evidence="2">Punador</strain>
    </source>
</reference>
<feature type="chain" id="PRO_5001556077" evidence="1">
    <location>
        <begin position="21"/>
        <end position="106"/>
    </location>
</feature>
<protein>
    <submittedName>
        <fullName evidence="2">Uncharacterized protein</fullName>
    </submittedName>
</protein>
<proteinExistence type="predicted"/>
<evidence type="ECO:0000313" key="2">
    <source>
        <dbReference type="EMBL" id="JAC35471.1"/>
    </source>
</evidence>
<dbReference type="EMBL" id="GAKP01023487">
    <property type="protein sequence ID" value="JAC35471.1"/>
    <property type="molecule type" value="Transcribed_RNA"/>
</dbReference>
<dbReference type="AlphaFoldDB" id="A0A034UWW5"/>
<name>A0A034UWW5_BACDO</name>
<feature type="signal peptide" evidence="1">
    <location>
        <begin position="1"/>
        <end position="20"/>
    </location>
</feature>